<sequence length="133" mass="14614">MPPDPLCSAQRLRPAKATTTRNPVEDRTVDTLPAPQCPSALNLPNHKDDLAMPVPPQETSGAFAPCMGLEGFAILSSLRGLPVCMRTLVILWDREQVAFICNCVFLSLHSHGDAQRTFPRDRLDPKILDRASP</sequence>
<evidence type="ECO:0000256" key="1">
    <source>
        <dbReference type="SAM" id="MobiDB-lite"/>
    </source>
</evidence>
<protein>
    <submittedName>
        <fullName evidence="2">Uncharacterized protein</fullName>
    </submittedName>
</protein>
<accession>A0A091DEV2</accession>
<evidence type="ECO:0000313" key="2">
    <source>
        <dbReference type="EMBL" id="KFO21316.1"/>
    </source>
</evidence>
<feature type="region of interest" description="Disordered" evidence="1">
    <location>
        <begin position="1"/>
        <end position="37"/>
    </location>
</feature>
<proteinExistence type="predicted"/>
<gene>
    <name evidence="2" type="ORF">H920_17225</name>
</gene>
<name>A0A091DEV2_FUKDA</name>
<keyword evidence="3" id="KW-1185">Reference proteome</keyword>
<evidence type="ECO:0000313" key="3">
    <source>
        <dbReference type="Proteomes" id="UP000028990"/>
    </source>
</evidence>
<dbReference type="EMBL" id="KN124392">
    <property type="protein sequence ID" value="KFO21316.1"/>
    <property type="molecule type" value="Genomic_DNA"/>
</dbReference>
<dbReference type="AlphaFoldDB" id="A0A091DEV2"/>
<organism evidence="2 3">
    <name type="scientific">Fukomys damarensis</name>
    <name type="common">Damaraland mole rat</name>
    <name type="synonym">Cryptomys damarensis</name>
    <dbReference type="NCBI Taxonomy" id="885580"/>
    <lineage>
        <taxon>Eukaryota</taxon>
        <taxon>Metazoa</taxon>
        <taxon>Chordata</taxon>
        <taxon>Craniata</taxon>
        <taxon>Vertebrata</taxon>
        <taxon>Euteleostomi</taxon>
        <taxon>Mammalia</taxon>
        <taxon>Eutheria</taxon>
        <taxon>Euarchontoglires</taxon>
        <taxon>Glires</taxon>
        <taxon>Rodentia</taxon>
        <taxon>Hystricomorpha</taxon>
        <taxon>Bathyergidae</taxon>
        <taxon>Fukomys</taxon>
    </lineage>
</organism>
<dbReference type="Proteomes" id="UP000028990">
    <property type="component" value="Unassembled WGS sequence"/>
</dbReference>
<reference evidence="2 3" key="1">
    <citation type="submission" date="2013-11" db="EMBL/GenBank/DDBJ databases">
        <title>The Damaraland mole rat (Fukomys damarensis) genome and evolution of African mole rats.</title>
        <authorList>
            <person name="Gladyshev V.N."/>
            <person name="Fang X."/>
        </authorList>
    </citation>
    <scope>NUCLEOTIDE SEQUENCE [LARGE SCALE GENOMIC DNA]</scope>
    <source>
        <tissue evidence="2">Liver</tissue>
    </source>
</reference>